<evidence type="ECO:0000313" key="1">
    <source>
        <dbReference type="EMBL" id="MFD2259756.1"/>
    </source>
</evidence>
<comment type="caution">
    <text evidence="1">The sequence shown here is derived from an EMBL/GenBank/DDBJ whole genome shotgun (WGS) entry which is preliminary data.</text>
</comment>
<evidence type="ECO:0000313" key="2">
    <source>
        <dbReference type="Proteomes" id="UP001597373"/>
    </source>
</evidence>
<reference evidence="2" key="1">
    <citation type="journal article" date="2019" name="Int. J. Syst. Evol. Microbiol.">
        <title>The Global Catalogue of Microorganisms (GCM) 10K type strain sequencing project: providing services to taxonomists for standard genome sequencing and annotation.</title>
        <authorList>
            <consortium name="The Broad Institute Genomics Platform"/>
            <consortium name="The Broad Institute Genome Sequencing Center for Infectious Disease"/>
            <person name="Wu L."/>
            <person name="Ma J."/>
        </authorList>
    </citation>
    <scope>NUCLEOTIDE SEQUENCE [LARGE SCALE GENOMIC DNA]</scope>
    <source>
        <strain evidence="2">KCTC 23707</strain>
    </source>
</reference>
<keyword evidence="2" id="KW-1185">Reference proteome</keyword>
<dbReference type="EMBL" id="JBHUIR010000023">
    <property type="protein sequence ID" value="MFD2259756.1"/>
    <property type="molecule type" value="Genomic_DNA"/>
</dbReference>
<dbReference type="Proteomes" id="UP001597373">
    <property type="component" value="Unassembled WGS sequence"/>
</dbReference>
<sequence>FTPPAAAPCRRFRGLVSHRRSQTISSGLCRLFAIVVLLHGQNHTSRWTRSMGVDQNPRVIRLTAGKVSSVSFAASITRVVRVDISSDAFIAGGAQLREEWFPRLAQLILILREEPSVLRLSYIDQNSERKLATRRVDFLRNTIQKLWQERPGNYRLEIEARILNQLGQGWDDVESISWAIEPF</sequence>
<protein>
    <submittedName>
        <fullName evidence="1">Uncharacterized protein</fullName>
    </submittedName>
</protein>
<accession>A0ABW5DIE8</accession>
<feature type="non-terminal residue" evidence="1">
    <location>
        <position position="1"/>
    </location>
</feature>
<proteinExistence type="predicted"/>
<gene>
    <name evidence="1" type="ORF">ACFSMZ_08250</name>
</gene>
<name>A0ABW5DIE8_9HYPH</name>
<organism evidence="1 2">
    <name type="scientific">Chelativorans composti</name>
    <dbReference type="NCBI Taxonomy" id="768533"/>
    <lineage>
        <taxon>Bacteria</taxon>
        <taxon>Pseudomonadati</taxon>
        <taxon>Pseudomonadota</taxon>
        <taxon>Alphaproteobacteria</taxon>
        <taxon>Hyphomicrobiales</taxon>
        <taxon>Phyllobacteriaceae</taxon>
        <taxon>Chelativorans</taxon>
    </lineage>
</organism>